<evidence type="ECO:0000259" key="11">
    <source>
        <dbReference type="Pfam" id="PF03816"/>
    </source>
</evidence>
<keyword evidence="7 9" id="KW-0472">Membrane</keyword>
<keyword evidence="8 9" id="KW-0961">Cell wall biogenesis/degradation</keyword>
<proteinExistence type="inferred from homology"/>
<organism evidence="12 13">
    <name type="scientific">Virgibacillus xinjiangensis</name>
    <dbReference type="NCBI Taxonomy" id="393090"/>
    <lineage>
        <taxon>Bacteria</taxon>
        <taxon>Bacillati</taxon>
        <taxon>Bacillota</taxon>
        <taxon>Bacilli</taxon>
        <taxon>Bacillales</taxon>
        <taxon>Bacillaceae</taxon>
        <taxon>Virgibacillus</taxon>
    </lineage>
</organism>
<evidence type="ECO:0000256" key="1">
    <source>
        <dbReference type="ARBA" id="ARBA00006068"/>
    </source>
</evidence>
<dbReference type="Pfam" id="PF03816">
    <property type="entry name" value="LytR_cpsA_psr"/>
    <property type="match status" value="1"/>
</dbReference>
<keyword evidence="3 9" id="KW-0808">Transferase</keyword>
<dbReference type="InterPro" id="IPR050922">
    <property type="entry name" value="LytR/CpsA/Psr_CW_biosynth"/>
</dbReference>
<name>A0ABV7CYN8_9BACI</name>
<evidence type="ECO:0000256" key="4">
    <source>
        <dbReference type="ARBA" id="ARBA00022692"/>
    </source>
</evidence>
<evidence type="ECO:0000256" key="5">
    <source>
        <dbReference type="ARBA" id="ARBA00022968"/>
    </source>
</evidence>
<dbReference type="PANTHER" id="PTHR33392">
    <property type="entry name" value="POLYISOPRENYL-TEICHOIC ACID--PEPTIDOGLYCAN TEICHOIC ACID TRANSFERASE TAGU"/>
    <property type="match status" value="1"/>
</dbReference>
<keyword evidence="2 9" id="KW-1003">Cell membrane</keyword>
<comment type="function">
    <text evidence="9">May catalyze the final step in cell wall teichoic acid biosynthesis, the transfer of the anionic cell wall polymers (APs) from their lipid-linked precursor to the cell wall peptidoglycan (PG).</text>
</comment>
<dbReference type="HAMAP" id="MF_01140">
    <property type="entry name" value="TagU_transferase"/>
    <property type="match status" value="1"/>
</dbReference>
<evidence type="ECO:0000256" key="9">
    <source>
        <dbReference type="HAMAP-Rule" id="MF_01140"/>
    </source>
</evidence>
<dbReference type="Proteomes" id="UP001595279">
    <property type="component" value="Unassembled WGS sequence"/>
</dbReference>
<comment type="pathway">
    <text evidence="9">Cell wall biogenesis.</text>
</comment>
<evidence type="ECO:0000256" key="10">
    <source>
        <dbReference type="SAM" id="Phobius"/>
    </source>
</evidence>
<comment type="caution">
    <text evidence="12">The sequence shown here is derived from an EMBL/GenBank/DDBJ whole genome shotgun (WGS) entry which is preliminary data.</text>
</comment>
<dbReference type="RefSeq" id="WP_390274201.1">
    <property type="nucleotide sequence ID" value="NZ_JBHRSA010000055.1"/>
</dbReference>
<dbReference type="NCBIfam" id="TIGR00350">
    <property type="entry name" value="lytR_cpsA_psr"/>
    <property type="match status" value="1"/>
</dbReference>
<feature type="topological domain" description="Extracellular" evidence="9">
    <location>
        <begin position="39"/>
        <end position="316"/>
    </location>
</feature>
<comment type="similarity">
    <text evidence="1 9">Belongs to the LytR/CpsA/Psr (LCP) family.</text>
</comment>
<protein>
    <recommendedName>
        <fullName evidence="9">Polyisoprenyl-teichoic acid--peptidoglycan teichoic acid transferase TagU</fullName>
        <ecNumber evidence="9">2.7.8.-</ecNumber>
    </recommendedName>
</protein>
<evidence type="ECO:0000313" key="13">
    <source>
        <dbReference type="Proteomes" id="UP001595279"/>
    </source>
</evidence>
<evidence type="ECO:0000256" key="2">
    <source>
        <dbReference type="ARBA" id="ARBA00022475"/>
    </source>
</evidence>
<reference evidence="13" key="1">
    <citation type="journal article" date="2019" name="Int. J. Syst. Evol. Microbiol.">
        <title>The Global Catalogue of Microorganisms (GCM) 10K type strain sequencing project: providing services to taxonomists for standard genome sequencing and annotation.</title>
        <authorList>
            <consortium name="The Broad Institute Genomics Platform"/>
            <consortium name="The Broad Institute Genome Sequencing Center for Infectious Disease"/>
            <person name="Wu L."/>
            <person name="Ma J."/>
        </authorList>
    </citation>
    <scope>NUCLEOTIDE SEQUENCE [LARGE SCALE GENOMIC DNA]</scope>
    <source>
        <strain evidence="13">KCTC 13128</strain>
    </source>
</reference>
<keyword evidence="13" id="KW-1185">Reference proteome</keyword>
<sequence length="316" mass="35451">MFVNTRKEKKQHKKRRKWPFWLGGILLALILLAGGYAFYLYNQLGNTVATMHNPLERDSDPERQEELKRLFADKDAVNALLLGVDERDGDSGRSDTMILLSANPNTDSMKMLSIPRDTYVNIPGRGMDKINHAYAFGGVALSVQTVEEAFDIPVHYYARVNMEGFQQGIDAIGGVTVRNDMAFSQGGTNFPEGEIQLNGQEALEYIRMRKNDPRGDLGRNERQRQVITAAMQQAASFSSIGKVDDILSILGSNVQTDMDMDTMQRLFTDYRGALTNQETLEISGNGQTINGVWYLVVPNSEFDRISTEIQGHMEAR</sequence>
<evidence type="ECO:0000256" key="3">
    <source>
        <dbReference type="ARBA" id="ARBA00022679"/>
    </source>
</evidence>
<accession>A0ABV7CYN8</accession>
<dbReference type="InterPro" id="IPR023734">
    <property type="entry name" value="TagU"/>
</dbReference>
<evidence type="ECO:0000256" key="6">
    <source>
        <dbReference type="ARBA" id="ARBA00022989"/>
    </source>
</evidence>
<feature type="transmembrane region" description="Helical" evidence="10">
    <location>
        <begin position="20"/>
        <end position="41"/>
    </location>
</feature>
<dbReference type="EMBL" id="JBHRSA010000055">
    <property type="protein sequence ID" value="MFC3041517.1"/>
    <property type="molecule type" value="Genomic_DNA"/>
</dbReference>
<dbReference type="PANTHER" id="PTHR33392:SF6">
    <property type="entry name" value="POLYISOPRENYL-TEICHOIC ACID--PEPTIDOGLYCAN TEICHOIC ACID TRANSFERASE TAGU"/>
    <property type="match status" value="1"/>
</dbReference>
<evidence type="ECO:0000313" key="12">
    <source>
        <dbReference type="EMBL" id="MFC3041517.1"/>
    </source>
</evidence>
<evidence type="ECO:0000256" key="8">
    <source>
        <dbReference type="ARBA" id="ARBA00023316"/>
    </source>
</evidence>
<comment type="subcellular location">
    <subcellularLocation>
        <location evidence="9">Cell membrane</location>
        <topology evidence="9">Single-pass type II membrane protein</topology>
    </subcellularLocation>
</comment>
<feature type="domain" description="Cell envelope-related transcriptional attenuator" evidence="11">
    <location>
        <begin position="93"/>
        <end position="235"/>
    </location>
</feature>
<feature type="topological domain" description="Cytoplasmic" evidence="9">
    <location>
        <begin position="1"/>
        <end position="17"/>
    </location>
</feature>
<gene>
    <name evidence="9" type="primary">tagU</name>
    <name evidence="12" type="ORF">ACFOGI_14825</name>
</gene>
<keyword evidence="5 9" id="KW-0735">Signal-anchor</keyword>
<evidence type="ECO:0000256" key="7">
    <source>
        <dbReference type="ARBA" id="ARBA00023136"/>
    </source>
</evidence>
<dbReference type="EC" id="2.7.8.-" evidence="9"/>
<keyword evidence="6 9" id="KW-1133">Transmembrane helix</keyword>
<dbReference type="InterPro" id="IPR004474">
    <property type="entry name" value="LytR_CpsA_psr"/>
</dbReference>
<keyword evidence="4 9" id="KW-0812">Transmembrane</keyword>
<dbReference type="Gene3D" id="3.40.630.190">
    <property type="entry name" value="LCP protein"/>
    <property type="match status" value="1"/>
</dbReference>